<dbReference type="OrthoDB" id="481107at2"/>
<dbReference type="InterPro" id="IPR049213">
    <property type="entry name" value="DUF6816"/>
</dbReference>
<evidence type="ECO:0000259" key="2">
    <source>
        <dbReference type="Pfam" id="PF20670"/>
    </source>
</evidence>
<feature type="signal peptide" evidence="1">
    <location>
        <begin position="1"/>
        <end position="23"/>
    </location>
</feature>
<comment type="caution">
    <text evidence="3">The sequence shown here is derived from an EMBL/GenBank/DDBJ whole genome shotgun (WGS) entry which is preliminary data.</text>
</comment>
<keyword evidence="1" id="KW-0732">Signal</keyword>
<evidence type="ECO:0000313" key="3">
    <source>
        <dbReference type="EMBL" id="NHC36166.1"/>
    </source>
</evidence>
<protein>
    <recommendedName>
        <fullName evidence="2">DUF6816 domain-containing protein</fullName>
    </recommendedName>
</protein>
<dbReference type="Pfam" id="PF20670">
    <property type="entry name" value="DUF6816"/>
    <property type="match status" value="1"/>
</dbReference>
<dbReference type="AlphaFoldDB" id="A0A9X5I5N4"/>
<reference evidence="3 4" key="1">
    <citation type="journal article" date="2015" name="Genome Announc.">
        <title>Draft Genome Sequence of the Terrestrial Cyanobacterium Scytonema millei VB511283, Isolated from Eastern India.</title>
        <authorList>
            <person name="Sen D."/>
            <person name="Chandrababunaidu M.M."/>
            <person name="Singh D."/>
            <person name="Sanghi N."/>
            <person name="Ghorai A."/>
            <person name="Mishra G.P."/>
            <person name="Madduluri M."/>
            <person name="Adhikary S.P."/>
            <person name="Tripathy S."/>
        </authorList>
    </citation>
    <scope>NUCLEOTIDE SEQUENCE [LARGE SCALE GENOMIC DNA]</scope>
    <source>
        <strain evidence="3 4">VB511283</strain>
    </source>
</reference>
<dbReference type="Proteomes" id="UP000031532">
    <property type="component" value="Unassembled WGS sequence"/>
</dbReference>
<feature type="domain" description="DUF6816" evidence="2">
    <location>
        <begin position="44"/>
        <end position="261"/>
    </location>
</feature>
<organism evidence="3 4">
    <name type="scientific">Scytonema millei VB511283</name>
    <dbReference type="NCBI Taxonomy" id="1245923"/>
    <lineage>
        <taxon>Bacteria</taxon>
        <taxon>Bacillati</taxon>
        <taxon>Cyanobacteriota</taxon>
        <taxon>Cyanophyceae</taxon>
        <taxon>Nostocales</taxon>
        <taxon>Scytonemataceae</taxon>
        <taxon>Scytonema</taxon>
    </lineage>
</organism>
<gene>
    <name evidence="3" type="ORF">QH73_0016195</name>
</gene>
<feature type="chain" id="PRO_5040970607" description="DUF6816 domain-containing protein" evidence="1">
    <location>
        <begin position="24"/>
        <end position="265"/>
    </location>
</feature>
<dbReference type="RefSeq" id="WP_039717775.1">
    <property type="nucleotide sequence ID" value="NZ_JTJC03000004.1"/>
</dbReference>
<evidence type="ECO:0000256" key="1">
    <source>
        <dbReference type="SAM" id="SignalP"/>
    </source>
</evidence>
<accession>A0A9X5I5N4</accession>
<dbReference type="EMBL" id="JTJC03000004">
    <property type="protein sequence ID" value="NHC36166.1"/>
    <property type="molecule type" value="Genomic_DNA"/>
</dbReference>
<proteinExistence type="predicted"/>
<evidence type="ECO:0000313" key="4">
    <source>
        <dbReference type="Proteomes" id="UP000031532"/>
    </source>
</evidence>
<sequence>MKKTRLLSLTLILFLFWIGEANAGQLSDRIATFPKWDNKPTVQVASGDLVYPEWMAGTWIVKSTLVDLVAPLAPEITTPGFEGNRRYLNQPVQFQVKFIKQNLLGQPLIGQPLKLIPQAVKVKSAVVADRAFNGLSLARAYLGDRTVKAVKVDPDSPNRQITLLQGDRQLISVVTGRTTEATAENGYVTTEVFGQQFRGNRVRPYFNQVESTTAYHYVPNSAVKIVADQFTAVYLSAQDPDYFKAGDRPIALYRYRLEFSPQTDL</sequence>
<name>A0A9X5I5N4_9CYAN</name>
<keyword evidence="4" id="KW-1185">Reference proteome</keyword>